<accession>A0AAN9K4F3</accession>
<sequence length="94" mass="11274">MLLVLHQSLFSTVSDEMRSQYFYFLSCWVFYNKNYQLNSPYCFFHSKMSSLRILGWWIEVFVVVMGGLKYFAHILSSMTDLLTDADFIFAWKLR</sequence>
<protein>
    <submittedName>
        <fullName evidence="2">Uncharacterized protein</fullName>
    </submittedName>
</protein>
<comment type="caution">
    <text evidence="2">The sequence shown here is derived from an EMBL/GenBank/DDBJ whole genome shotgun (WGS) entry which is preliminary data.</text>
</comment>
<gene>
    <name evidence="2" type="ORF">RJT34_06721</name>
</gene>
<keyword evidence="1" id="KW-0812">Transmembrane</keyword>
<feature type="transmembrane region" description="Helical" evidence="1">
    <location>
        <begin position="53"/>
        <end position="72"/>
    </location>
</feature>
<keyword evidence="1" id="KW-1133">Transmembrane helix</keyword>
<keyword evidence="3" id="KW-1185">Reference proteome</keyword>
<evidence type="ECO:0000313" key="3">
    <source>
        <dbReference type="Proteomes" id="UP001359559"/>
    </source>
</evidence>
<evidence type="ECO:0000313" key="2">
    <source>
        <dbReference type="EMBL" id="KAK7309746.1"/>
    </source>
</evidence>
<organism evidence="2 3">
    <name type="scientific">Clitoria ternatea</name>
    <name type="common">Butterfly pea</name>
    <dbReference type="NCBI Taxonomy" id="43366"/>
    <lineage>
        <taxon>Eukaryota</taxon>
        <taxon>Viridiplantae</taxon>
        <taxon>Streptophyta</taxon>
        <taxon>Embryophyta</taxon>
        <taxon>Tracheophyta</taxon>
        <taxon>Spermatophyta</taxon>
        <taxon>Magnoliopsida</taxon>
        <taxon>eudicotyledons</taxon>
        <taxon>Gunneridae</taxon>
        <taxon>Pentapetalae</taxon>
        <taxon>rosids</taxon>
        <taxon>fabids</taxon>
        <taxon>Fabales</taxon>
        <taxon>Fabaceae</taxon>
        <taxon>Papilionoideae</taxon>
        <taxon>50 kb inversion clade</taxon>
        <taxon>NPAAA clade</taxon>
        <taxon>indigoferoid/millettioid clade</taxon>
        <taxon>Phaseoleae</taxon>
        <taxon>Clitoria</taxon>
    </lineage>
</organism>
<reference evidence="2 3" key="1">
    <citation type="submission" date="2024-01" db="EMBL/GenBank/DDBJ databases">
        <title>The genomes of 5 underutilized Papilionoideae crops provide insights into root nodulation and disease resistance.</title>
        <authorList>
            <person name="Yuan L."/>
        </authorList>
    </citation>
    <scope>NUCLEOTIDE SEQUENCE [LARGE SCALE GENOMIC DNA]</scope>
    <source>
        <strain evidence="2">LY-2023</strain>
        <tissue evidence="2">Leaf</tissue>
    </source>
</reference>
<keyword evidence="1" id="KW-0472">Membrane</keyword>
<dbReference type="EMBL" id="JAYKXN010000002">
    <property type="protein sequence ID" value="KAK7309746.1"/>
    <property type="molecule type" value="Genomic_DNA"/>
</dbReference>
<evidence type="ECO:0000256" key="1">
    <source>
        <dbReference type="SAM" id="Phobius"/>
    </source>
</evidence>
<dbReference type="Proteomes" id="UP001359559">
    <property type="component" value="Unassembled WGS sequence"/>
</dbReference>
<proteinExistence type="predicted"/>
<dbReference type="AlphaFoldDB" id="A0AAN9K4F3"/>
<name>A0AAN9K4F3_CLITE</name>